<comment type="caution">
    <text evidence="2">The sequence shown here is derived from an EMBL/GenBank/DDBJ whole genome shotgun (WGS) entry which is preliminary data.</text>
</comment>
<feature type="region of interest" description="Disordered" evidence="1">
    <location>
        <begin position="1"/>
        <end position="32"/>
    </location>
</feature>
<dbReference type="EMBL" id="JBHSZH010000005">
    <property type="protein sequence ID" value="MFC7080682.1"/>
    <property type="molecule type" value="Genomic_DNA"/>
</dbReference>
<reference evidence="2 3" key="1">
    <citation type="journal article" date="2019" name="Int. J. Syst. Evol. Microbiol.">
        <title>The Global Catalogue of Microorganisms (GCM) 10K type strain sequencing project: providing services to taxonomists for standard genome sequencing and annotation.</title>
        <authorList>
            <consortium name="The Broad Institute Genomics Platform"/>
            <consortium name="The Broad Institute Genome Sequencing Center for Infectious Disease"/>
            <person name="Wu L."/>
            <person name="Ma J."/>
        </authorList>
    </citation>
    <scope>NUCLEOTIDE SEQUENCE [LARGE SCALE GENOMIC DNA]</scope>
    <source>
        <strain evidence="2 3">DT72</strain>
    </source>
</reference>
<protein>
    <submittedName>
        <fullName evidence="2">Uncharacterized protein</fullName>
    </submittedName>
</protein>
<name>A0ABD5WJB6_9EURY</name>
<gene>
    <name evidence="2" type="ORF">ACFQJ6_11745</name>
</gene>
<dbReference type="Proteomes" id="UP001596407">
    <property type="component" value="Unassembled WGS sequence"/>
</dbReference>
<keyword evidence="3" id="KW-1185">Reference proteome</keyword>
<organism evidence="2 3">
    <name type="scientific">Halorussus caseinilyticus</name>
    <dbReference type="NCBI Taxonomy" id="3034025"/>
    <lineage>
        <taxon>Archaea</taxon>
        <taxon>Methanobacteriati</taxon>
        <taxon>Methanobacteriota</taxon>
        <taxon>Stenosarchaea group</taxon>
        <taxon>Halobacteria</taxon>
        <taxon>Halobacteriales</taxon>
        <taxon>Haladaptataceae</taxon>
        <taxon>Halorussus</taxon>
    </lineage>
</organism>
<accession>A0ABD5WJB6</accession>
<evidence type="ECO:0000313" key="2">
    <source>
        <dbReference type="EMBL" id="MFC7080682.1"/>
    </source>
</evidence>
<evidence type="ECO:0000313" key="3">
    <source>
        <dbReference type="Proteomes" id="UP001596407"/>
    </source>
</evidence>
<sequence length="99" mass="11369">MSIKQSMRDIDRAVEDTVGTHEQYEAKKEGRSRRRVYEKSIEEVRKTAGKTEAERLAMWIETTIREEEKLPSGKQVRKKGAEICRDVGEAVSTNDWLGA</sequence>
<proteinExistence type="predicted"/>
<dbReference type="AlphaFoldDB" id="A0ABD5WJB6"/>
<dbReference type="GeneID" id="79302650"/>
<dbReference type="RefSeq" id="WP_276281449.1">
    <property type="nucleotide sequence ID" value="NZ_CP119809.1"/>
</dbReference>
<evidence type="ECO:0000256" key="1">
    <source>
        <dbReference type="SAM" id="MobiDB-lite"/>
    </source>
</evidence>